<dbReference type="Proteomes" id="UP000177372">
    <property type="component" value="Unassembled WGS sequence"/>
</dbReference>
<evidence type="ECO:0000259" key="2">
    <source>
        <dbReference type="Pfam" id="PF08241"/>
    </source>
</evidence>
<name>A0A1F6F3G3_9BACT</name>
<feature type="domain" description="Methyltransferase type 11" evidence="2">
    <location>
        <begin position="62"/>
        <end position="157"/>
    </location>
</feature>
<dbReference type="AlphaFoldDB" id="A0A1F6F3G3"/>
<evidence type="ECO:0000313" key="4">
    <source>
        <dbReference type="Proteomes" id="UP000177372"/>
    </source>
</evidence>
<keyword evidence="1" id="KW-1133">Transmembrane helix</keyword>
<dbReference type="EMBL" id="MFLZ01000009">
    <property type="protein sequence ID" value="OGG80381.1"/>
    <property type="molecule type" value="Genomic_DNA"/>
</dbReference>
<dbReference type="GO" id="GO:0008757">
    <property type="term" value="F:S-adenosylmethionine-dependent methyltransferase activity"/>
    <property type="evidence" value="ECO:0007669"/>
    <property type="project" value="InterPro"/>
</dbReference>
<proteinExistence type="predicted"/>
<dbReference type="Pfam" id="PF08241">
    <property type="entry name" value="Methyltransf_11"/>
    <property type="match status" value="1"/>
</dbReference>
<comment type="caution">
    <text evidence="3">The sequence shown here is derived from an EMBL/GenBank/DDBJ whole genome shotgun (WGS) entry which is preliminary data.</text>
</comment>
<reference evidence="3 4" key="1">
    <citation type="journal article" date="2016" name="Nat. Commun.">
        <title>Thousands of microbial genomes shed light on interconnected biogeochemical processes in an aquifer system.</title>
        <authorList>
            <person name="Anantharaman K."/>
            <person name="Brown C.T."/>
            <person name="Hug L.A."/>
            <person name="Sharon I."/>
            <person name="Castelle C.J."/>
            <person name="Probst A.J."/>
            <person name="Thomas B.C."/>
            <person name="Singh A."/>
            <person name="Wilkins M.J."/>
            <person name="Karaoz U."/>
            <person name="Brodie E.L."/>
            <person name="Williams K.H."/>
            <person name="Hubbard S.S."/>
            <person name="Banfield J.F."/>
        </authorList>
    </citation>
    <scope>NUCLEOTIDE SEQUENCE [LARGE SCALE GENOMIC DNA]</scope>
</reference>
<dbReference type="SUPFAM" id="SSF53335">
    <property type="entry name" value="S-adenosyl-L-methionine-dependent methyltransferases"/>
    <property type="match status" value="1"/>
</dbReference>
<dbReference type="PANTHER" id="PTHR43861">
    <property type="entry name" value="TRANS-ACONITATE 2-METHYLTRANSFERASE-RELATED"/>
    <property type="match status" value="1"/>
</dbReference>
<gene>
    <name evidence="3" type="ORF">A3A39_04320</name>
</gene>
<dbReference type="CDD" id="cd02440">
    <property type="entry name" value="AdoMet_MTases"/>
    <property type="match status" value="1"/>
</dbReference>
<evidence type="ECO:0000313" key="3">
    <source>
        <dbReference type="EMBL" id="OGG80381.1"/>
    </source>
</evidence>
<feature type="transmembrane region" description="Helical" evidence="1">
    <location>
        <begin position="237"/>
        <end position="256"/>
    </location>
</feature>
<keyword evidence="1" id="KW-0812">Transmembrane</keyword>
<dbReference type="InterPro" id="IPR029063">
    <property type="entry name" value="SAM-dependent_MTases_sf"/>
</dbReference>
<organism evidence="3 4">
    <name type="scientific">Candidatus Kaiserbacteria bacterium RIFCSPLOWO2_01_FULL_54_13</name>
    <dbReference type="NCBI Taxonomy" id="1798512"/>
    <lineage>
        <taxon>Bacteria</taxon>
        <taxon>Candidatus Kaiseribacteriota</taxon>
    </lineage>
</organism>
<protein>
    <recommendedName>
        <fullName evidence="2">Methyltransferase type 11 domain-containing protein</fullName>
    </recommendedName>
</protein>
<evidence type="ECO:0000256" key="1">
    <source>
        <dbReference type="SAM" id="Phobius"/>
    </source>
</evidence>
<dbReference type="PANTHER" id="PTHR43861:SF6">
    <property type="entry name" value="METHYLTRANSFERASE TYPE 11"/>
    <property type="match status" value="1"/>
</dbReference>
<dbReference type="Gene3D" id="3.40.50.150">
    <property type="entry name" value="Vaccinia Virus protein VP39"/>
    <property type="match status" value="1"/>
</dbReference>
<keyword evidence="1" id="KW-0472">Membrane</keyword>
<dbReference type="STRING" id="1798512.A3A39_04320"/>
<dbReference type="InterPro" id="IPR013216">
    <property type="entry name" value="Methyltransf_11"/>
</dbReference>
<accession>A0A1F6F3G3</accession>
<sequence>MQKAAASAREKAERYLAECKEYTDPYEREHLIGDWTTKREEAENVVGDFERRAGPVGSKRILDIGCGNGTFVAAFARAGARATGLEVNPTLAEIARETFKDEGVQAEVRLYDGMTFPFPDNSFDYTFSVSVLEHVSDPRKLLEETYRVLKPGGKFYLAFPNRWRPLETHTGILFLSYLPRNVARFLLRGAWRRNSVDELNLHFLSFWTLKRCLRGIPLSIVPEYGAKTSLRSLIKRMLGFFGIHFSAILGTVMVVLKKSE</sequence>